<comment type="subcellular location">
    <subcellularLocation>
        <location evidence="1">Cell membrane</location>
        <topology evidence="1">Multi-pass membrane protein</topology>
    </subcellularLocation>
</comment>
<feature type="transmembrane region" description="Helical" evidence="7">
    <location>
        <begin position="210"/>
        <end position="232"/>
    </location>
</feature>
<dbReference type="STRING" id="445710.ATSB10_10980"/>
<feature type="transmembrane region" description="Helical" evidence="7">
    <location>
        <begin position="21"/>
        <end position="46"/>
    </location>
</feature>
<dbReference type="InterPro" id="IPR011701">
    <property type="entry name" value="MFS"/>
</dbReference>
<keyword evidence="4 7" id="KW-0812">Transmembrane</keyword>
<dbReference type="Pfam" id="PF07690">
    <property type="entry name" value="MFS_1"/>
    <property type="match status" value="1"/>
</dbReference>
<dbReference type="PANTHER" id="PTHR42718:SF46">
    <property type="entry name" value="BLR6921 PROTEIN"/>
    <property type="match status" value="1"/>
</dbReference>
<name>A0A160N0F7_9GAMM</name>
<feature type="domain" description="Major facilitator superfamily (MFS) profile" evidence="8">
    <location>
        <begin position="24"/>
        <end position="470"/>
    </location>
</feature>
<accession>A0A160N0F7</accession>
<dbReference type="Gene3D" id="1.20.1250.20">
    <property type="entry name" value="MFS general substrate transporter like domains"/>
    <property type="match status" value="1"/>
</dbReference>
<evidence type="ECO:0000313" key="10">
    <source>
        <dbReference type="Proteomes" id="UP000077255"/>
    </source>
</evidence>
<dbReference type="GO" id="GO:0005886">
    <property type="term" value="C:plasma membrane"/>
    <property type="evidence" value="ECO:0007669"/>
    <property type="project" value="UniProtKB-SubCell"/>
</dbReference>
<feature type="transmembrane region" description="Helical" evidence="7">
    <location>
        <begin position="407"/>
        <end position="429"/>
    </location>
</feature>
<reference evidence="9 10" key="1">
    <citation type="submission" date="2016-02" db="EMBL/GenBank/DDBJ databases">
        <title>Complete genome sequencing and analysis of ATSB10, Dyella thiooxydans isolated from rhizosphere soil of sunflower (Helianthus annuus L.).</title>
        <authorList>
            <person name="Lee Y."/>
            <person name="Hwangbo K."/>
            <person name="Chung H."/>
            <person name="Yoo J."/>
            <person name="Kim K.Y."/>
            <person name="Sa T.M."/>
            <person name="Um Y."/>
            <person name="Madhaiyan M."/>
        </authorList>
    </citation>
    <scope>NUCLEOTIDE SEQUENCE [LARGE SCALE GENOMIC DNA]</scope>
    <source>
        <strain evidence="9 10">ATSB10</strain>
    </source>
</reference>
<keyword evidence="2" id="KW-0813">Transport</keyword>
<feature type="transmembrane region" description="Helical" evidence="7">
    <location>
        <begin position="115"/>
        <end position="136"/>
    </location>
</feature>
<feature type="transmembrane region" description="Helical" evidence="7">
    <location>
        <begin position="441"/>
        <end position="463"/>
    </location>
</feature>
<feature type="transmembrane region" description="Helical" evidence="7">
    <location>
        <begin position="344"/>
        <end position="361"/>
    </location>
</feature>
<dbReference type="PROSITE" id="PS50850">
    <property type="entry name" value="MFS"/>
    <property type="match status" value="1"/>
</dbReference>
<dbReference type="EMBL" id="CP014841">
    <property type="protein sequence ID" value="AND68552.1"/>
    <property type="molecule type" value="Genomic_DNA"/>
</dbReference>
<keyword evidence="5 7" id="KW-1133">Transmembrane helix</keyword>
<sequence>MSQSTAAPLASDTGTPAFPDYRVISLIIACAIFMEQLDATVLATALPTMARDFHVGAPAMSIAMTSYLLALAILIPVSGKVADRFGATRVFAASIGVFLLGSIACSLAPNLPAMVAARLLQGAGGAMMAPIGRLILLSAVPRRHLVSAMSWSLVPAFLGPLAGPPLGGLIVTYLSWRWIFYINLPIGLLGVWLVRRFIPPIAQHAGRSPLDVGGFALCGAGLGGLLFGLEMVGQSADLGMAATLLAVGLAGCLGYLWHARHRAEPLLDLGLMRIDSFRLSVIGGSLMRITQGAQPFLLPLMFQIGFGFSAVRSGQLVLATALGALLTRSFTPRLLQLVGFRNGMLYNGVLSSLGYAVCALFRPDWPFALMFGLLMGCGAFMSFQFAAYNTVAYEGVPRERLGAANALYTTLQQLMLSFGVCAGALLLRLAMGVRGHAHPQAADFSFAFVAVTLVSLSSTIWHLRFAHDAGHELSGHRPR</sequence>
<feature type="transmembrane region" description="Helical" evidence="7">
    <location>
        <begin position="296"/>
        <end position="324"/>
    </location>
</feature>
<dbReference type="Gene3D" id="1.20.1720.10">
    <property type="entry name" value="Multidrug resistance protein D"/>
    <property type="match status" value="1"/>
</dbReference>
<evidence type="ECO:0000313" key="9">
    <source>
        <dbReference type="EMBL" id="AND68552.1"/>
    </source>
</evidence>
<feature type="transmembrane region" description="Helical" evidence="7">
    <location>
        <begin position="90"/>
        <end position="109"/>
    </location>
</feature>
<keyword evidence="6 7" id="KW-0472">Membrane</keyword>
<dbReference type="GO" id="GO:0022857">
    <property type="term" value="F:transmembrane transporter activity"/>
    <property type="evidence" value="ECO:0007669"/>
    <property type="project" value="InterPro"/>
</dbReference>
<dbReference type="KEGG" id="dtx:ATSB10_10980"/>
<organism evidence="9 10">
    <name type="scientific">Dyella thiooxydans</name>
    <dbReference type="NCBI Taxonomy" id="445710"/>
    <lineage>
        <taxon>Bacteria</taxon>
        <taxon>Pseudomonadati</taxon>
        <taxon>Pseudomonadota</taxon>
        <taxon>Gammaproteobacteria</taxon>
        <taxon>Lysobacterales</taxon>
        <taxon>Rhodanobacteraceae</taxon>
        <taxon>Dyella</taxon>
    </lineage>
</organism>
<evidence type="ECO:0000256" key="4">
    <source>
        <dbReference type="ARBA" id="ARBA00022692"/>
    </source>
</evidence>
<keyword evidence="3" id="KW-1003">Cell membrane</keyword>
<dbReference type="PANTHER" id="PTHR42718">
    <property type="entry name" value="MAJOR FACILITATOR SUPERFAMILY MULTIDRUG TRANSPORTER MFSC"/>
    <property type="match status" value="1"/>
</dbReference>
<evidence type="ECO:0000259" key="8">
    <source>
        <dbReference type="PROSITE" id="PS50850"/>
    </source>
</evidence>
<keyword evidence="10" id="KW-1185">Reference proteome</keyword>
<evidence type="ECO:0000256" key="3">
    <source>
        <dbReference type="ARBA" id="ARBA00022475"/>
    </source>
</evidence>
<dbReference type="PATRIC" id="fig|445710.3.peg.1094"/>
<evidence type="ECO:0000256" key="5">
    <source>
        <dbReference type="ARBA" id="ARBA00022989"/>
    </source>
</evidence>
<evidence type="ECO:0000256" key="6">
    <source>
        <dbReference type="ARBA" id="ARBA00023136"/>
    </source>
</evidence>
<dbReference type="InterPro" id="IPR036259">
    <property type="entry name" value="MFS_trans_sf"/>
</dbReference>
<dbReference type="InterPro" id="IPR020846">
    <property type="entry name" value="MFS_dom"/>
</dbReference>
<dbReference type="AlphaFoldDB" id="A0A160N0F7"/>
<evidence type="ECO:0000256" key="7">
    <source>
        <dbReference type="SAM" id="Phobius"/>
    </source>
</evidence>
<evidence type="ECO:0000256" key="2">
    <source>
        <dbReference type="ARBA" id="ARBA00022448"/>
    </source>
</evidence>
<dbReference type="Proteomes" id="UP000077255">
    <property type="component" value="Chromosome"/>
</dbReference>
<feature type="transmembrane region" description="Helical" evidence="7">
    <location>
        <begin position="148"/>
        <end position="172"/>
    </location>
</feature>
<dbReference type="RefSeq" id="WP_063671085.1">
    <property type="nucleotide sequence ID" value="NZ_CP014841.1"/>
</dbReference>
<proteinExistence type="predicted"/>
<feature type="transmembrane region" description="Helical" evidence="7">
    <location>
        <begin position="178"/>
        <end position="198"/>
    </location>
</feature>
<feature type="transmembrane region" description="Helical" evidence="7">
    <location>
        <begin position="238"/>
        <end position="257"/>
    </location>
</feature>
<feature type="transmembrane region" description="Helical" evidence="7">
    <location>
        <begin position="368"/>
        <end position="387"/>
    </location>
</feature>
<gene>
    <name evidence="9" type="ORF">ATSB10_10980</name>
</gene>
<feature type="transmembrane region" description="Helical" evidence="7">
    <location>
        <begin position="58"/>
        <end position="78"/>
    </location>
</feature>
<dbReference type="OrthoDB" id="9812221at2"/>
<evidence type="ECO:0000256" key="1">
    <source>
        <dbReference type="ARBA" id="ARBA00004651"/>
    </source>
</evidence>
<protein>
    <recommendedName>
        <fullName evidence="8">Major facilitator superfamily (MFS) profile domain-containing protein</fullName>
    </recommendedName>
</protein>
<dbReference type="SUPFAM" id="SSF103473">
    <property type="entry name" value="MFS general substrate transporter"/>
    <property type="match status" value="1"/>
</dbReference>